<organism evidence="1 2">
    <name type="scientific">Hymenobacter ginkgonis</name>
    <dbReference type="NCBI Taxonomy" id="2682976"/>
    <lineage>
        <taxon>Bacteria</taxon>
        <taxon>Pseudomonadati</taxon>
        <taxon>Bacteroidota</taxon>
        <taxon>Cytophagia</taxon>
        <taxon>Cytophagales</taxon>
        <taxon>Hymenobacteraceae</taxon>
        <taxon>Hymenobacter</taxon>
    </lineage>
</organism>
<protein>
    <submittedName>
        <fullName evidence="1">Uncharacterized protein</fullName>
    </submittedName>
</protein>
<evidence type="ECO:0000313" key="1">
    <source>
        <dbReference type="EMBL" id="MVN78101.1"/>
    </source>
</evidence>
<proteinExistence type="predicted"/>
<dbReference type="RefSeq" id="WP_157567861.1">
    <property type="nucleotide sequence ID" value="NZ_WQKZ01000004.1"/>
</dbReference>
<evidence type="ECO:0000313" key="2">
    <source>
        <dbReference type="Proteomes" id="UP000441336"/>
    </source>
</evidence>
<name>A0A7K1TIU7_9BACT</name>
<dbReference type="AlphaFoldDB" id="A0A7K1TIU7"/>
<reference evidence="1 2" key="1">
    <citation type="submission" date="2019-12" db="EMBL/GenBank/DDBJ databases">
        <title>Hymenobacter sp. HMF4947 Genome sequencing and assembly.</title>
        <authorList>
            <person name="Kang H."/>
            <person name="Cha I."/>
            <person name="Kim H."/>
            <person name="Joh K."/>
        </authorList>
    </citation>
    <scope>NUCLEOTIDE SEQUENCE [LARGE SCALE GENOMIC DNA]</scope>
    <source>
        <strain evidence="1 2">HMF4947</strain>
    </source>
</reference>
<dbReference type="EMBL" id="WQKZ01000004">
    <property type="protein sequence ID" value="MVN78101.1"/>
    <property type="molecule type" value="Genomic_DNA"/>
</dbReference>
<keyword evidence="2" id="KW-1185">Reference proteome</keyword>
<accession>A0A7K1TIU7</accession>
<gene>
    <name evidence="1" type="ORF">GO988_17365</name>
</gene>
<dbReference type="Proteomes" id="UP000441336">
    <property type="component" value="Unassembled WGS sequence"/>
</dbReference>
<comment type="caution">
    <text evidence="1">The sequence shown here is derived from an EMBL/GenBank/DDBJ whole genome shotgun (WGS) entry which is preliminary data.</text>
</comment>
<sequence>MPSQLNPRRSNADYARIITLAQQGLNTEQIATELQVAIHQVWRALRTQGIAIPRKPNKNRGQKKFQLIISSEQQALMKTFADSGISGYSIAERLELEPLKLIRELRGRQAMSAERCTAVTQLLANPEEREKLRLLWDRSPGFTVVT</sequence>